<feature type="region of interest" description="Disordered" evidence="1">
    <location>
        <begin position="1"/>
        <end position="47"/>
    </location>
</feature>
<keyword evidence="4" id="KW-1185">Reference proteome</keyword>
<name>A0AAV1C2G7_OLDCO</name>
<dbReference type="Proteomes" id="UP001161247">
    <property type="component" value="Chromosome 1"/>
</dbReference>
<dbReference type="AlphaFoldDB" id="A0AAV1C2G7"/>
<accession>A0AAV1C2G7</accession>
<protein>
    <submittedName>
        <fullName evidence="3">OLC1v1023905C1</fullName>
    </submittedName>
</protein>
<gene>
    <name evidence="3" type="ORF">OLC1_LOCUS1701</name>
</gene>
<evidence type="ECO:0000259" key="2">
    <source>
        <dbReference type="Pfam" id="PF22936"/>
    </source>
</evidence>
<sequence length="293" mass="32533">MADRNNKGDAGEQRERRTFEDDGRFQRNPDDDHEQRETRRQFRDEDRFRQEEDLANLDVRAAYGMVEHIEKQRSVQLIYTSSHDHSAMMTQGSMITASPGTHAQQGTSVPGSNKGPKKFGGMKNMAHMANTPLELISLNNSSNVRYNGSGSMIVPSTASMGYNGYAGSGAKMIPPQHQGPENLQAIMLSLNYQQQEMSRIANVKGVQTDSSGQLVNFAHYADFVGKNYDLILGTVDMIKPGSWFMDSGATGFMTNDLELLNSYNPVSHTTPVYLPDGSVKYVKHIGDVTFQIP</sequence>
<evidence type="ECO:0000313" key="4">
    <source>
        <dbReference type="Proteomes" id="UP001161247"/>
    </source>
</evidence>
<reference evidence="3" key="1">
    <citation type="submission" date="2023-03" db="EMBL/GenBank/DDBJ databases">
        <authorList>
            <person name="Julca I."/>
        </authorList>
    </citation>
    <scope>NUCLEOTIDE SEQUENCE</scope>
</reference>
<feature type="domain" description="Retrovirus-related Pol polyprotein from transposon TNT 1-94-like beta-barrel" evidence="2">
    <location>
        <begin position="243"/>
        <end position="292"/>
    </location>
</feature>
<dbReference type="InterPro" id="IPR054722">
    <property type="entry name" value="PolX-like_BBD"/>
</dbReference>
<dbReference type="Pfam" id="PF22936">
    <property type="entry name" value="Pol_BBD"/>
    <property type="match status" value="1"/>
</dbReference>
<evidence type="ECO:0000256" key="1">
    <source>
        <dbReference type="SAM" id="MobiDB-lite"/>
    </source>
</evidence>
<organism evidence="3 4">
    <name type="scientific">Oldenlandia corymbosa var. corymbosa</name>
    <dbReference type="NCBI Taxonomy" id="529605"/>
    <lineage>
        <taxon>Eukaryota</taxon>
        <taxon>Viridiplantae</taxon>
        <taxon>Streptophyta</taxon>
        <taxon>Embryophyta</taxon>
        <taxon>Tracheophyta</taxon>
        <taxon>Spermatophyta</taxon>
        <taxon>Magnoliopsida</taxon>
        <taxon>eudicotyledons</taxon>
        <taxon>Gunneridae</taxon>
        <taxon>Pentapetalae</taxon>
        <taxon>asterids</taxon>
        <taxon>lamiids</taxon>
        <taxon>Gentianales</taxon>
        <taxon>Rubiaceae</taxon>
        <taxon>Rubioideae</taxon>
        <taxon>Spermacoceae</taxon>
        <taxon>Hedyotis-Oldenlandia complex</taxon>
        <taxon>Oldenlandia</taxon>
    </lineage>
</organism>
<proteinExistence type="predicted"/>
<evidence type="ECO:0000313" key="3">
    <source>
        <dbReference type="EMBL" id="CAI9089343.1"/>
    </source>
</evidence>
<dbReference type="EMBL" id="OX459118">
    <property type="protein sequence ID" value="CAI9089343.1"/>
    <property type="molecule type" value="Genomic_DNA"/>
</dbReference>